<dbReference type="GO" id="GO:0030424">
    <property type="term" value="C:axon"/>
    <property type="evidence" value="ECO:0007669"/>
    <property type="project" value="TreeGrafter"/>
</dbReference>
<dbReference type="Proteomes" id="UP000887116">
    <property type="component" value="Unassembled WGS sequence"/>
</dbReference>
<feature type="transmembrane region" description="Helical" evidence="6">
    <location>
        <begin position="373"/>
        <end position="399"/>
    </location>
</feature>
<feature type="region of interest" description="Disordered" evidence="7">
    <location>
        <begin position="118"/>
        <end position="140"/>
    </location>
</feature>
<evidence type="ECO:0000256" key="4">
    <source>
        <dbReference type="ARBA" id="ARBA00022989"/>
    </source>
</evidence>
<evidence type="ECO:0000256" key="6">
    <source>
        <dbReference type="RuleBase" id="RU363132"/>
    </source>
</evidence>
<keyword evidence="5 6" id="KW-0472">Membrane</keyword>
<feature type="compositionally biased region" description="Basic and acidic residues" evidence="7">
    <location>
        <begin position="118"/>
        <end position="137"/>
    </location>
</feature>
<dbReference type="PROSITE" id="PS50845">
    <property type="entry name" value="RETICULON"/>
    <property type="match status" value="1"/>
</dbReference>
<dbReference type="GO" id="GO:0005789">
    <property type="term" value="C:endoplasmic reticulum membrane"/>
    <property type="evidence" value="ECO:0007669"/>
    <property type="project" value="UniProtKB-SubCell"/>
</dbReference>
<dbReference type="EMBL" id="BMAO01012638">
    <property type="protein sequence ID" value="GFQ82889.1"/>
    <property type="molecule type" value="Genomic_DNA"/>
</dbReference>
<comment type="subcellular location">
    <subcellularLocation>
        <location evidence="1 6">Endoplasmic reticulum membrane</location>
        <topology evidence="1 6">Multi-pass membrane protein</topology>
    </subcellularLocation>
</comment>
<name>A0A8X6FMK7_TRICU</name>
<feature type="domain" description="Reticulon" evidence="8">
    <location>
        <begin position="255"/>
        <end position="443"/>
    </location>
</feature>
<evidence type="ECO:0000256" key="2">
    <source>
        <dbReference type="ARBA" id="ARBA00022692"/>
    </source>
</evidence>
<evidence type="ECO:0000313" key="9">
    <source>
        <dbReference type="EMBL" id="GFQ82889.1"/>
    </source>
</evidence>
<comment type="caution">
    <text evidence="9">The sequence shown here is derived from an EMBL/GenBank/DDBJ whole genome shotgun (WGS) entry which is preliminary data.</text>
</comment>
<keyword evidence="4 6" id="KW-1133">Transmembrane helix</keyword>
<evidence type="ECO:0000256" key="1">
    <source>
        <dbReference type="ARBA" id="ARBA00004477"/>
    </source>
</evidence>
<keyword evidence="3 6" id="KW-0256">Endoplasmic reticulum</keyword>
<dbReference type="InterPro" id="IPR003388">
    <property type="entry name" value="Reticulon"/>
</dbReference>
<reference evidence="9" key="1">
    <citation type="submission" date="2020-07" db="EMBL/GenBank/DDBJ databases">
        <title>Multicomponent nature underlies the extraordinary mechanical properties of spider dragline silk.</title>
        <authorList>
            <person name="Kono N."/>
            <person name="Nakamura H."/>
            <person name="Mori M."/>
            <person name="Yoshida Y."/>
            <person name="Ohtoshi R."/>
            <person name="Malay A.D."/>
            <person name="Moran D.A.P."/>
            <person name="Tomita M."/>
            <person name="Numata K."/>
            <person name="Arakawa K."/>
        </authorList>
    </citation>
    <scope>NUCLEOTIDE SEQUENCE</scope>
</reference>
<protein>
    <recommendedName>
        <fullName evidence="6">Reticulon-like protein</fullName>
    </recommendedName>
</protein>
<feature type="transmembrane region" description="Helical" evidence="6">
    <location>
        <begin position="290"/>
        <end position="307"/>
    </location>
</feature>
<dbReference type="PANTHER" id="PTHR45799:SF2">
    <property type="entry name" value="RETICULON-LIKE PROTEIN"/>
    <property type="match status" value="1"/>
</dbReference>
<dbReference type="PANTHER" id="PTHR45799">
    <property type="entry name" value="RETICULON-LIKE PROTEIN"/>
    <property type="match status" value="1"/>
</dbReference>
<sequence>MEEIKDSFSSKEEPNFSYDLPKHDSPLMDMGDFETLDSSLNASSGFGGDRIPEKDVFDESFETLQSGLTSTTRPLVTSSEEEIVETVKGVSPSIPSANLLDYVNVEQSSSLIDISADTRVEDSFRDPVPEPQQRSDGDQLLIEDDSSLRADESEHSISATESKSFSPVSFNKVHESELVETLPKIKDPKIDSKTKAESDNYESGYPAYETAAQPVKSEVAMEAEKVGNATENKDECECPFSAGAWFNPDKLHPVVAKYVYWRDPKKSGIALGASLVLLLSFKYFSVISVIAYLTLALLSVTVSFRIYKNVLQAVQKSNEGQPFKEYLEMDIALSQEKVGQTVEVLIHHVNCVAAKVRSLLLVEDLVDTIKLGILAWCMTYVGAWFNGLTLVILAVVSAFTLPKVYETNKAQIDVYADLVRTKGKEVIEMVNAKMPMGKKKKEQ</sequence>
<organism evidence="9 10">
    <name type="scientific">Trichonephila clavata</name>
    <name type="common">Joro spider</name>
    <name type="synonym">Nephila clavata</name>
    <dbReference type="NCBI Taxonomy" id="2740835"/>
    <lineage>
        <taxon>Eukaryota</taxon>
        <taxon>Metazoa</taxon>
        <taxon>Ecdysozoa</taxon>
        <taxon>Arthropoda</taxon>
        <taxon>Chelicerata</taxon>
        <taxon>Arachnida</taxon>
        <taxon>Araneae</taxon>
        <taxon>Araneomorphae</taxon>
        <taxon>Entelegynae</taxon>
        <taxon>Araneoidea</taxon>
        <taxon>Nephilidae</taxon>
        <taxon>Trichonephila</taxon>
    </lineage>
</organism>
<accession>A0A8X6FMK7</accession>
<keyword evidence="10" id="KW-1185">Reference proteome</keyword>
<feature type="region of interest" description="Disordered" evidence="7">
    <location>
        <begin position="1"/>
        <end position="23"/>
    </location>
</feature>
<dbReference type="Gene3D" id="1.20.5.2480">
    <property type="match status" value="1"/>
</dbReference>
<evidence type="ECO:0000256" key="7">
    <source>
        <dbReference type="SAM" id="MobiDB-lite"/>
    </source>
</evidence>
<keyword evidence="2 6" id="KW-0812">Transmembrane</keyword>
<proteinExistence type="predicted"/>
<evidence type="ECO:0000313" key="10">
    <source>
        <dbReference type="Proteomes" id="UP000887116"/>
    </source>
</evidence>
<evidence type="ECO:0000256" key="5">
    <source>
        <dbReference type="ARBA" id="ARBA00023136"/>
    </source>
</evidence>
<evidence type="ECO:0000256" key="3">
    <source>
        <dbReference type="ARBA" id="ARBA00022824"/>
    </source>
</evidence>
<evidence type="ECO:0000259" key="8">
    <source>
        <dbReference type="PROSITE" id="PS50845"/>
    </source>
</evidence>
<dbReference type="InterPro" id="IPR046964">
    <property type="entry name" value="RTN1-4"/>
</dbReference>
<gene>
    <name evidence="9" type="primary">RTN4</name>
    <name evidence="9" type="ORF">TNCT_356071</name>
</gene>
<dbReference type="OrthoDB" id="567788at2759"/>
<dbReference type="AlphaFoldDB" id="A0A8X6FMK7"/>
<dbReference type="Pfam" id="PF02453">
    <property type="entry name" value="Reticulon"/>
    <property type="match status" value="1"/>
</dbReference>